<dbReference type="PANTHER" id="PTHR41752:SF1">
    <property type="entry name" value="PROFILIN"/>
    <property type="match status" value="1"/>
</dbReference>
<keyword evidence="2" id="KW-1185">Reference proteome</keyword>
<proteinExistence type="predicted"/>
<dbReference type="Proteomes" id="UP000530660">
    <property type="component" value="Unassembled WGS sequence"/>
</dbReference>
<name>A0A7J7IF76_9RHOD</name>
<evidence type="ECO:0000313" key="1">
    <source>
        <dbReference type="EMBL" id="KAF6001370.1"/>
    </source>
</evidence>
<protein>
    <submittedName>
        <fullName evidence="1">Uncharacterized protein</fullName>
    </submittedName>
</protein>
<organism evidence="1 2">
    <name type="scientific">Cyanidiococcus yangmingshanensis</name>
    <dbReference type="NCBI Taxonomy" id="2690220"/>
    <lineage>
        <taxon>Eukaryota</taxon>
        <taxon>Rhodophyta</taxon>
        <taxon>Bangiophyceae</taxon>
        <taxon>Cyanidiales</taxon>
        <taxon>Cyanidiaceae</taxon>
        <taxon>Cyanidiococcus</taxon>
    </lineage>
</organism>
<comment type="caution">
    <text evidence="1">The sequence shown here is derived from an EMBL/GenBank/DDBJ whole genome shotgun (WGS) entry which is preliminary data.</text>
</comment>
<sequence>MFSSVGGTRVYLLNSTWDEPFEEAAADSRPSWSWFEVTSPASTRSDGNSTQLAASTPLAAMLAQKHEWYRFVLVGADGTVLLQYNFGSAWVKGLDNAVETLFRSREDAMRAGLQLGSRHYDVHCWYPLTSDRYEPRISLVYGRRGSAISGEGFGLGRREDGLTLLVLFRFPVLTAEAVATMRAFLRHCQPDALTASESAGF</sequence>
<accession>A0A7J7IF76</accession>
<gene>
    <name evidence="1" type="ORF">F1559_003922</name>
</gene>
<dbReference type="EMBL" id="VWRR01000015">
    <property type="protein sequence ID" value="KAF6001370.1"/>
    <property type="molecule type" value="Genomic_DNA"/>
</dbReference>
<dbReference type="OrthoDB" id="10259541at2759"/>
<evidence type="ECO:0000313" key="2">
    <source>
        <dbReference type="Proteomes" id="UP000530660"/>
    </source>
</evidence>
<dbReference type="AlphaFoldDB" id="A0A7J7IF76"/>
<dbReference type="PANTHER" id="PTHR41752">
    <property type="entry name" value="PROFILIN"/>
    <property type="match status" value="1"/>
</dbReference>
<reference evidence="1 2" key="1">
    <citation type="journal article" date="2020" name="J. Phycol.">
        <title>Comparative genome analysis reveals Cyanidiococcus gen. nov., a new extremophilic red algal genus sister to Cyanidioschyzon (Cyanidioschyzonaceae, Rhodophyta).</title>
        <authorList>
            <person name="Liu S.-L."/>
            <person name="Chiang Y.-R."/>
            <person name="Yoon H.S."/>
            <person name="Fu H.-Y."/>
        </authorList>
    </citation>
    <scope>NUCLEOTIDE SEQUENCE [LARGE SCALE GENOMIC DNA]</scope>
    <source>
        <strain evidence="1 2">THAL066</strain>
    </source>
</reference>